<feature type="domain" description="DUF2087" evidence="1">
    <location>
        <begin position="85"/>
        <end position="153"/>
    </location>
</feature>
<gene>
    <name evidence="2" type="ordered locus">Ssed_2703</name>
</gene>
<dbReference type="AlphaFoldDB" id="A8FWT7"/>
<name>A8FWT7_SHESH</name>
<evidence type="ECO:0000259" key="1">
    <source>
        <dbReference type="Pfam" id="PF09860"/>
    </source>
</evidence>
<dbReference type="RefSeq" id="WP_012143041.1">
    <property type="nucleotide sequence ID" value="NC_009831.1"/>
</dbReference>
<proteinExistence type="predicted"/>
<dbReference type="EMBL" id="CP000821">
    <property type="protein sequence ID" value="ABV37310.1"/>
    <property type="molecule type" value="Genomic_DNA"/>
</dbReference>
<dbReference type="Proteomes" id="UP000002015">
    <property type="component" value="Chromosome"/>
</dbReference>
<dbReference type="eggNOG" id="COG3860">
    <property type="taxonomic scope" value="Bacteria"/>
</dbReference>
<dbReference type="OrthoDB" id="6867569at2"/>
<dbReference type="InterPro" id="IPR018656">
    <property type="entry name" value="DUF2087"/>
</dbReference>
<accession>A8FWT7</accession>
<dbReference type="KEGG" id="sse:Ssed_2703"/>
<dbReference type="HOGENOM" id="CLU_103276_0_0_6"/>
<sequence>MSKNLTPFSCDDISSLAKSLRKQLQQHESFPSHVEMLNILAKATGLQNFQQLRQQHAEQLPSQSSLSVPIPKRLMPFMSGDYIMHTWPSKYAIQQQSLWFFWCRFQYQQSYSERQVNEILKNFLDFEDFALIRRELCNHKLLKRTDDGRTYWRASATPPEGFESLADFWPN</sequence>
<dbReference type="Pfam" id="PF09860">
    <property type="entry name" value="DUF2087"/>
    <property type="match status" value="1"/>
</dbReference>
<reference evidence="2 3" key="1">
    <citation type="submission" date="2007-08" db="EMBL/GenBank/DDBJ databases">
        <title>Complete sequence of Shewanella sediminis HAW-EB3.</title>
        <authorList>
            <consortium name="US DOE Joint Genome Institute"/>
            <person name="Copeland A."/>
            <person name="Lucas S."/>
            <person name="Lapidus A."/>
            <person name="Barry K."/>
            <person name="Glavina del Rio T."/>
            <person name="Dalin E."/>
            <person name="Tice H."/>
            <person name="Pitluck S."/>
            <person name="Chertkov O."/>
            <person name="Brettin T."/>
            <person name="Bruce D."/>
            <person name="Detter J.C."/>
            <person name="Han C."/>
            <person name="Schmutz J."/>
            <person name="Larimer F."/>
            <person name="Land M."/>
            <person name="Hauser L."/>
            <person name="Kyrpides N."/>
            <person name="Kim E."/>
            <person name="Zhao J.-S."/>
            <person name="Richardson P."/>
        </authorList>
    </citation>
    <scope>NUCLEOTIDE SEQUENCE [LARGE SCALE GENOMIC DNA]</scope>
    <source>
        <strain evidence="2 3">HAW-EB3</strain>
    </source>
</reference>
<protein>
    <recommendedName>
        <fullName evidence="1">DUF2087 domain-containing protein</fullName>
    </recommendedName>
</protein>
<evidence type="ECO:0000313" key="3">
    <source>
        <dbReference type="Proteomes" id="UP000002015"/>
    </source>
</evidence>
<evidence type="ECO:0000313" key="2">
    <source>
        <dbReference type="EMBL" id="ABV37310.1"/>
    </source>
</evidence>
<keyword evidence="3" id="KW-1185">Reference proteome</keyword>
<organism evidence="2 3">
    <name type="scientific">Shewanella sediminis (strain HAW-EB3)</name>
    <dbReference type="NCBI Taxonomy" id="425104"/>
    <lineage>
        <taxon>Bacteria</taxon>
        <taxon>Pseudomonadati</taxon>
        <taxon>Pseudomonadota</taxon>
        <taxon>Gammaproteobacteria</taxon>
        <taxon>Alteromonadales</taxon>
        <taxon>Shewanellaceae</taxon>
        <taxon>Shewanella</taxon>
    </lineage>
</organism>